<sequence length="299" mass="32664">MMCPVLKQHVKLACVQFSSTADKIFNVSEARAGVIEAANAGARIVVLPECFNAPYDMALFPQYAEILTPSPPSKDQSSTYHALSTLAKDTNVYLIGGSIPEFEPLTGKYYNTTLAFGPDGAGLGSHRKTHLFDIDIENKMTFRESDVLSPGDKLTIVELPDYGTVGLGICYDVRFPEPAMIAARLGVFALIYPSAFNSTTGALHWEVLARSRALDNQVYVALCSQALPPTGYPAWGHSIITDPNGQVMVMANREKAIVYAELDSEAIGQHRRQIPTSNQRRFDLYPDISQLCTKGLGLD</sequence>
<dbReference type="PROSITE" id="PS01227">
    <property type="entry name" value="UPF0012"/>
    <property type="match status" value="1"/>
</dbReference>
<evidence type="ECO:0000313" key="3">
    <source>
        <dbReference type="EMBL" id="CAG9977223.1"/>
    </source>
</evidence>
<dbReference type="Pfam" id="PF00795">
    <property type="entry name" value="CN_hydrolase"/>
    <property type="match status" value="1"/>
</dbReference>
<dbReference type="GO" id="GO:0005739">
    <property type="term" value="C:mitochondrion"/>
    <property type="evidence" value="ECO:0007669"/>
    <property type="project" value="TreeGrafter"/>
</dbReference>
<dbReference type="GO" id="GO:0050152">
    <property type="term" value="F:omega-amidase activity"/>
    <property type="evidence" value="ECO:0007669"/>
    <property type="project" value="TreeGrafter"/>
</dbReference>
<dbReference type="GO" id="GO:0006541">
    <property type="term" value="P:glutamine metabolic process"/>
    <property type="evidence" value="ECO:0007669"/>
    <property type="project" value="TreeGrafter"/>
</dbReference>
<dbReference type="InterPro" id="IPR001110">
    <property type="entry name" value="UPF0012_CS"/>
</dbReference>
<dbReference type="GO" id="GO:0006528">
    <property type="term" value="P:asparagine metabolic process"/>
    <property type="evidence" value="ECO:0007669"/>
    <property type="project" value="TreeGrafter"/>
</dbReference>
<dbReference type="Proteomes" id="UP000754883">
    <property type="component" value="Unassembled WGS sequence"/>
</dbReference>
<dbReference type="OrthoDB" id="10250282at2759"/>
<dbReference type="PANTHER" id="PTHR23088:SF30">
    <property type="entry name" value="OMEGA-AMIDASE NIT2"/>
    <property type="match status" value="1"/>
</dbReference>
<dbReference type="GO" id="GO:0006107">
    <property type="term" value="P:oxaloacetate metabolic process"/>
    <property type="evidence" value="ECO:0007669"/>
    <property type="project" value="TreeGrafter"/>
</dbReference>
<comment type="caution">
    <text evidence="3">The sequence shown here is derived from an EMBL/GenBank/DDBJ whole genome shotgun (WGS) entry which is preliminary data.</text>
</comment>
<evidence type="ECO:0000256" key="1">
    <source>
        <dbReference type="ARBA" id="ARBA00022801"/>
    </source>
</evidence>
<accession>A0A9N9XXR3</accession>
<feature type="domain" description="CN hydrolase" evidence="2">
    <location>
        <begin position="10"/>
        <end position="264"/>
    </location>
</feature>
<name>A0A9N9XXR3_9HYPO</name>
<dbReference type="InterPro" id="IPR003010">
    <property type="entry name" value="C-N_Hydrolase"/>
</dbReference>
<evidence type="ECO:0000313" key="4">
    <source>
        <dbReference type="Proteomes" id="UP000754883"/>
    </source>
</evidence>
<gene>
    <name evidence="3" type="ORF">CBYS24578_00016084</name>
</gene>
<dbReference type="PROSITE" id="PS50263">
    <property type="entry name" value="CN_HYDROLASE"/>
    <property type="match status" value="1"/>
</dbReference>
<keyword evidence="1" id="KW-0378">Hydrolase</keyword>
<dbReference type="Gene3D" id="3.60.110.10">
    <property type="entry name" value="Carbon-nitrogen hydrolase"/>
    <property type="match status" value="1"/>
</dbReference>
<evidence type="ECO:0000259" key="2">
    <source>
        <dbReference type="PROSITE" id="PS50263"/>
    </source>
</evidence>
<proteinExistence type="predicted"/>
<dbReference type="SUPFAM" id="SSF56317">
    <property type="entry name" value="Carbon-nitrogen hydrolase"/>
    <property type="match status" value="1"/>
</dbReference>
<dbReference type="PANTHER" id="PTHR23088">
    <property type="entry name" value="NITRILASE-RELATED"/>
    <property type="match status" value="1"/>
</dbReference>
<dbReference type="CDD" id="cd07572">
    <property type="entry name" value="nit"/>
    <property type="match status" value="1"/>
</dbReference>
<reference evidence="3" key="1">
    <citation type="submission" date="2021-10" db="EMBL/GenBank/DDBJ databases">
        <authorList>
            <person name="Piombo E."/>
        </authorList>
    </citation>
    <scope>NUCLEOTIDE SEQUENCE</scope>
</reference>
<dbReference type="InterPro" id="IPR036526">
    <property type="entry name" value="C-N_Hydrolase_sf"/>
</dbReference>
<dbReference type="EMBL" id="CABFNO020001296">
    <property type="protein sequence ID" value="CAG9977223.1"/>
    <property type="molecule type" value="Genomic_DNA"/>
</dbReference>
<dbReference type="AlphaFoldDB" id="A0A9N9XXR3"/>
<protein>
    <recommendedName>
        <fullName evidence="2">CN hydrolase domain-containing protein</fullName>
    </recommendedName>
</protein>
<organism evidence="3 4">
    <name type="scientific">Clonostachys byssicola</name>
    <dbReference type="NCBI Taxonomy" id="160290"/>
    <lineage>
        <taxon>Eukaryota</taxon>
        <taxon>Fungi</taxon>
        <taxon>Dikarya</taxon>
        <taxon>Ascomycota</taxon>
        <taxon>Pezizomycotina</taxon>
        <taxon>Sordariomycetes</taxon>
        <taxon>Hypocreomycetidae</taxon>
        <taxon>Hypocreales</taxon>
        <taxon>Bionectriaceae</taxon>
        <taxon>Clonostachys</taxon>
    </lineage>
</organism>
<dbReference type="InterPro" id="IPR045254">
    <property type="entry name" value="Nit1/2_C-N_Hydrolase"/>
</dbReference>
<keyword evidence="4" id="KW-1185">Reference proteome</keyword>